<feature type="domain" description="HAMP" evidence="14">
    <location>
        <begin position="172"/>
        <end position="225"/>
    </location>
</feature>
<sequence length="444" mass="49835">MFRGGLRQKLLLSHMSVALCSLLVVMLLVNLVMNISFGKYIDNQQRTEAGYLLEDLQVSYNPANPWAMNTLMGVSHQAMQRNYDISIYDVDGKLVWNGGMMGMSMPSTATGTVATYPVIKDGLRIGTLEMRGNGGAMQMQNQSFLQMFNWYSWGALILVLAGAYLYSRFIARGISRPLIQIKEIAVRMREGDLSQRITLTERETEVEEVGRALNFLADTLQQQKRLRKNLTADVAHELRTPLTTIQSHIEAFQDGVWEATPDKLQVCHDQVIRLVQLISDLEKLSAAENPMIQLRQESLILNHVIHDSVNSIAAQLEKQSLSLTVHEDAEVFMTGDYERLVQVFVNLLNNAYKYTKEGRIEVWITEEPSEIKVTITDTGLGISPEELPFIYERFYRGEKSRNRKTGGAGIGLAIVKAIVEAHGGKVAVQSILGKGSDFSVYFPK</sequence>
<dbReference type="SUPFAM" id="SSF47384">
    <property type="entry name" value="Homodimeric domain of signal transducing histidine kinase"/>
    <property type="match status" value="1"/>
</dbReference>
<feature type="transmembrane region" description="Helical" evidence="12">
    <location>
        <begin position="12"/>
        <end position="33"/>
    </location>
</feature>
<dbReference type="InterPro" id="IPR036890">
    <property type="entry name" value="HATPase_C_sf"/>
</dbReference>
<dbReference type="GO" id="GO:0005886">
    <property type="term" value="C:plasma membrane"/>
    <property type="evidence" value="ECO:0007669"/>
    <property type="project" value="UniProtKB-SubCell"/>
</dbReference>
<dbReference type="GO" id="GO:0005524">
    <property type="term" value="F:ATP binding"/>
    <property type="evidence" value="ECO:0007669"/>
    <property type="project" value="UniProtKB-KW"/>
</dbReference>
<keyword evidence="7" id="KW-0547">Nucleotide-binding</keyword>
<evidence type="ECO:0000256" key="1">
    <source>
        <dbReference type="ARBA" id="ARBA00000085"/>
    </source>
</evidence>
<keyword evidence="10" id="KW-0902">Two-component regulatory system</keyword>
<evidence type="ECO:0000256" key="7">
    <source>
        <dbReference type="ARBA" id="ARBA00022741"/>
    </source>
</evidence>
<reference evidence="15 16" key="1">
    <citation type="submission" date="2019-11" db="EMBL/GenBank/DDBJ databases">
        <title>Paenibacillus monticola sp. nov., a novel PGPR strain isolated from mountain sample in China.</title>
        <authorList>
            <person name="Zhao Q."/>
            <person name="Li H.-P."/>
            <person name="Zhang J.-L."/>
        </authorList>
    </citation>
    <scope>NUCLEOTIDE SEQUENCE [LARGE SCALE GENOMIC DNA]</scope>
    <source>
        <strain evidence="15 16">LC-T2</strain>
    </source>
</reference>
<keyword evidence="11 12" id="KW-0472">Membrane</keyword>
<evidence type="ECO:0000256" key="4">
    <source>
        <dbReference type="ARBA" id="ARBA00022475"/>
    </source>
</evidence>
<accession>A0A7X2H9R5</accession>
<dbReference type="Pfam" id="PF02518">
    <property type="entry name" value="HATPase_c"/>
    <property type="match status" value="1"/>
</dbReference>
<dbReference type="PROSITE" id="PS50885">
    <property type="entry name" value="HAMP"/>
    <property type="match status" value="1"/>
</dbReference>
<name>A0A7X2H9R5_9BACL</name>
<dbReference type="Pfam" id="PF00672">
    <property type="entry name" value="HAMP"/>
    <property type="match status" value="1"/>
</dbReference>
<dbReference type="Gene3D" id="3.30.565.10">
    <property type="entry name" value="Histidine kinase-like ATPase, C-terminal domain"/>
    <property type="match status" value="1"/>
</dbReference>
<keyword evidence="12" id="KW-0812">Transmembrane</keyword>
<comment type="subcellular location">
    <subcellularLocation>
        <location evidence="2">Cell membrane</location>
        <topology evidence="2">Multi-pass membrane protein</topology>
    </subcellularLocation>
</comment>
<dbReference type="Pfam" id="PF00512">
    <property type="entry name" value="HisKA"/>
    <property type="match status" value="1"/>
</dbReference>
<dbReference type="SUPFAM" id="SSF55874">
    <property type="entry name" value="ATPase domain of HSP90 chaperone/DNA topoisomerase II/histidine kinase"/>
    <property type="match status" value="1"/>
</dbReference>
<dbReference type="Proteomes" id="UP000463051">
    <property type="component" value="Unassembled WGS sequence"/>
</dbReference>
<keyword evidence="6" id="KW-0808">Transferase</keyword>
<dbReference type="InterPro" id="IPR003594">
    <property type="entry name" value="HATPase_dom"/>
</dbReference>
<protein>
    <recommendedName>
        <fullName evidence="3">histidine kinase</fullName>
        <ecNumber evidence="3">2.7.13.3</ecNumber>
    </recommendedName>
</protein>
<evidence type="ECO:0000256" key="6">
    <source>
        <dbReference type="ARBA" id="ARBA00022679"/>
    </source>
</evidence>
<dbReference type="InterPro" id="IPR050351">
    <property type="entry name" value="BphY/WalK/GraS-like"/>
</dbReference>
<dbReference type="InterPro" id="IPR005467">
    <property type="entry name" value="His_kinase_dom"/>
</dbReference>
<dbReference type="SUPFAM" id="SSF158472">
    <property type="entry name" value="HAMP domain-like"/>
    <property type="match status" value="1"/>
</dbReference>
<dbReference type="PANTHER" id="PTHR45453:SF1">
    <property type="entry name" value="PHOSPHATE REGULON SENSOR PROTEIN PHOR"/>
    <property type="match status" value="1"/>
</dbReference>
<dbReference type="GO" id="GO:0016036">
    <property type="term" value="P:cellular response to phosphate starvation"/>
    <property type="evidence" value="ECO:0007669"/>
    <property type="project" value="TreeGrafter"/>
</dbReference>
<keyword evidence="16" id="KW-1185">Reference proteome</keyword>
<dbReference type="InterPro" id="IPR003660">
    <property type="entry name" value="HAMP_dom"/>
</dbReference>
<feature type="domain" description="Histidine kinase" evidence="13">
    <location>
        <begin position="233"/>
        <end position="444"/>
    </location>
</feature>
<dbReference type="Gene3D" id="6.10.340.10">
    <property type="match status" value="1"/>
</dbReference>
<dbReference type="Gene3D" id="1.10.287.130">
    <property type="match status" value="1"/>
</dbReference>
<dbReference type="InterPro" id="IPR004358">
    <property type="entry name" value="Sig_transdc_His_kin-like_C"/>
</dbReference>
<feature type="transmembrane region" description="Helical" evidence="12">
    <location>
        <begin position="148"/>
        <end position="166"/>
    </location>
</feature>
<dbReference type="PANTHER" id="PTHR45453">
    <property type="entry name" value="PHOSPHATE REGULON SENSOR PROTEIN PHOR"/>
    <property type="match status" value="1"/>
</dbReference>
<dbReference type="InterPro" id="IPR036097">
    <property type="entry name" value="HisK_dim/P_sf"/>
</dbReference>
<dbReference type="CDD" id="cd00082">
    <property type="entry name" value="HisKA"/>
    <property type="match status" value="1"/>
</dbReference>
<dbReference type="EMBL" id="WJXB01000012">
    <property type="protein sequence ID" value="MRN56141.1"/>
    <property type="molecule type" value="Genomic_DNA"/>
</dbReference>
<evidence type="ECO:0000256" key="10">
    <source>
        <dbReference type="ARBA" id="ARBA00023012"/>
    </source>
</evidence>
<organism evidence="15 16">
    <name type="scientific">Paenibacillus monticola</name>
    <dbReference type="NCBI Taxonomy" id="2666075"/>
    <lineage>
        <taxon>Bacteria</taxon>
        <taxon>Bacillati</taxon>
        <taxon>Bacillota</taxon>
        <taxon>Bacilli</taxon>
        <taxon>Bacillales</taxon>
        <taxon>Paenibacillaceae</taxon>
        <taxon>Paenibacillus</taxon>
    </lineage>
</organism>
<dbReference type="PRINTS" id="PR00344">
    <property type="entry name" value="BCTRLSENSOR"/>
</dbReference>
<comment type="caution">
    <text evidence="15">The sequence shown here is derived from an EMBL/GenBank/DDBJ whole genome shotgun (WGS) entry which is preliminary data.</text>
</comment>
<dbReference type="GO" id="GO:0000155">
    <property type="term" value="F:phosphorelay sensor kinase activity"/>
    <property type="evidence" value="ECO:0007669"/>
    <property type="project" value="InterPro"/>
</dbReference>
<evidence type="ECO:0000256" key="2">
    <source>
        <dbReference type="ARBA" id="ARBA00004651"/>
    </source>
</evidence>
<dbReference type="SMART" id="SM00387">
    <property type="entry name" value="HATPase_c"/>
    <property type="match status" value="1"/>
</dbReference>
<comment type="catalytic activity">
    <reaction evidence="1">
        <text>ATP + protein L-histidine = ADP + protein N-phospho-L-histidine.</text>
        <dbReference type="EC" id="2.7.13.3"/>
    </reaction>
</comment>
<evidence type="ECO:0000256" key="12">
    <source>
        <dbReference type="SAM" id="Phobius"/>
    </source>
</evidence>
<dbReference type="PROSITE" id="PS50109">
    <property type="entry name" value="HIS_KIN"/>
    <property type="match status" value="1"/>
</dbReference>
<evidence type="ECO:0000259" key="13">
    <source>
        <dbReference type="PROSITE" id="PS50109"/>
    </source>
</evidence>
<evidence type="ECO:0000256" key="11">
    <source>
        <dbReference type="ARBA" id="ARBA00023136"/>
    </source>
</evidence>
<dbReference type="AlphaFoldDB" id="A0A7X2H9R5"/>
<evidence type="ECO:0000313" key="16">
    <source>
        <dbReference type="Proteomes" id="UP000463051"/>
    </source>
</evidence>
<evidence type="ECO:0000256" key="9">
    <source>
        <dbReference type="ARBA" id="ARBA00022840"/>
    </source>
</evidence>
<dbReference type="SMART" id="SM00388">
    <property type="entry name" value="HisKA"/>
    <property type="match status" value="1"/>
</dbReference>
<evidence type="ECO:0000256" key="8">
    <source>
        <dbReference type="ARBA" id="ARBA00022777"/>
    </source>
</evidence>
<keyword evidence="12" id="KW-1133">Transmembrane helix</keyword>
<evidence type="ECO:0000313" key="15">
    <source>
        <dbReference type="EMBL" id="MRN56141.1"/>
    </source>
</evidence>
<keyword evidence="9" id="KW-0067">ATP-binding</keyword>
<evidence type="ECO:0000259" key="14">
    <source>
        <dbReference type="PROSITE" id="PS50885"/>
    </source>
</evidence>
<proteinExistence type="predicted"/>
<keyword evidence="4" id="KW-1003">Cell membrane</keyword>
<gene>
    <name evidence="15" type="ORF">GJB61_24510</name>
</gene>
<dbReference type="GO" id="GO:0004721">
    <property type="term" value="F:phosphoprotein phosphatase activity"/>
    <property type="evidence" value="ECO:0007669"/>
    <property type="project" value="TreeGrafter"/>
</dbReference>
<evidence type="ECO:0000256" key="5">
    <source>
        <dbReference type="ARBA" id="ARBA00022553"/>
    </source>
</evidence>
<dbReference type="FunFam" id="3.30.565.10:FF:000006">
    <property type="entry name" value="Sensor histidine kinase WalK"/>
    <property type="match status" value="1"/>
</dbReference>
<dbReference type="EC" id="2.7.13.3" evidence="3"/>
<keyword evidence="5" id="KW-0597">Phosphoprotein</keyword>
<evidence type="ECO:0000256" key="3">
    <source>
        <dbReference type="ARBA" id="ARBA00012438"/>
    </source>
</evidence>
<dbReference type="InterPro" id="IPR003661">
    <property type="entry name" value="HisK_dim/P_dom"/>
</dbReference>
<keyword evidence="8" id="KW-0418">Kinase</keyword>
<dbReference type="SMART" id="SM00304">
    <property type="entry name" value="HAMP"/>
    <property type="match status" value="1"/>
</dbReference>